<evidence type="ECO:0000256" key="8">
    <source>
        <dbReference type="ARBA" id="ARBA00022842"/>
    </source>
</evidence>
<evidence type="ECO:0000256" key="1">
    <source>
        <dbReference type="ARBA" id="ARBA00001033"/>
    </source>
</evidence>
<dbReference type="Gene3D" id="3.40.190.80">
    <property type="match status" value="1"/>
</dbReference>
<dbReference type="InterPro" id="IPR020552">
    <property type="entry name" value="Inositol_monoPase_Li-sen"/>
</dbReference>
<evidence type="ECO:0000256" key="3">
    <source>
        <dbReference type="ARBA" id="ARBA00005152"/>
    </source>
</evidence>
<evidence type="ECO:0000256" key="2">
    <source>
        <dbReference type="ARBA" id="ARBA00001946"/>
    </source>
</evidence>
<keyword evidence="7" id="KW-0378">Hydrolase</keyword>
<dbReference type="PANTHER" id="PTHR20854">
    <property type="entry name" value="INOSITOL MONOPHOSPHATASE"/>
    <property type="match status" value="1"/>
</dbReference>
<accession>A0A7R9KXA7</accession>
<evidence type="ECO:0000256" key="10">
    <source>
        <dbReference type="SAM" id="MobiDB-lite"/>
    </source>
</evidence>
<dbReference type="InterPro" id="IPR020550">
    <property type="entry name" value="Inositol_monophosphatase_CS"/>
</dbReference>
<comment type="cofactor">
    <cofactor evidence="2 9">
        <name>Mg(2+)</name>
        <dbReference type="ChEBI" id="CHEBI:18420"/>
    </cofactor>
</comment>
<name>A0A7R9KXA7_9ACAR</name>
<dbReference type="CDD" id="cd01639">
    <property type="entry name" value="IMPase"/>
    <property type="match status" value="1"/>
</dbReference>
<dbReference type="Gene3D" id="3.30.540.10">
    <property type="entry name" value="Fructose-1,6-Bisphosphatase, subunit A, domain 1"/>
    <property type="match status" value="2"/>
</dbReference>
<dbReference type="Gene3D" id="3.80.10.10">
    <property type="entry name" value="Ribonuclease Inhibitor"/>
    <property type="match status" value="1"/>
</dbReference>
<feature type="binding site" evidence="9">
    <location>
        <position position="95"/>
    </location>
    <ligand>
        <name>Mg(2+)</name>
        <dbReference type="ChEBI" id="CHEBI:18420"/>
        <label>1</label>
        <note>catalytic</note>
    </ligand>
</feature>
<dbReference type="UniPathway" id="UPA00823">
    <property type="reaction ID" value="UER00788"/>
</dbReference>
<dbReference type="EMBL" id="OC861946">
    <property type="protein sequence ID" value="CAD7629840.1"/>
    <property type="molecule type" value="Genomic_DNA"/>
</dbReference>
<keyword evidence="12" id="KW-1185">Reference proteome</keyword>
<dbReference type="GO" id="GO:0007165">
    <property type="term" value="P:signal transduction"/>
    <property type="evidence" value="ECO:0007669"/>
    <property type="project" value="TreeGrafter"/>
</dbReference>
<sequence length="571" mass="62824">MIKGVLLECERVAIQVAIGAGALIRSARSAGRLEISAKESAVDLVTETDKQVERYVFDSIRQHFPNHRFIGEESRSEGTGTEPRGLTSDPTWIIDPIDGTMNFVHNNPNTCVSIALAVGGQPVVGVIYGPFLDKLYTARLGAGARCNGQPITARTNCRKLSDAMLITEMGNHQEPDQRRAVMANIEAIIWRSHGFRCMGSTALQLCCLAEGAADGFWHFGIHVWDYAAGGLILTEAGGVVLDTQGGPIDWCRRRVLAASSPELGQELSAALIEHLESKAMITNNVSIIEFDYRYGSYSTFESGTQRLMIITKTEQSFQKVSKKNMLPYNAGKCTGMRAQLIRINVAAFDGTASSTTLLSIVYTTINELATNESDLFGAIDTLKNLETLNIKKTGVTTLPTMSLSGLRNLQKIMFWNNPLKTIFADAIHNLPSLTKLTFKDSPIERVSEHPFTIGRNTTDQSLEIEFDPLLNDSFDSSTFASIGCPTTIRLLKGSMKYMNKCERVAIEVAIGAGALMRSARSGGRLVVSTKANNTDLVTETDKQVERYVFDSIRRHFPDHRFIGEESRYEGN</sequence>
<feature type="binding site" evidence="9">
    <location>
        <position position="72"/>
    </location>
    <ligand>
        <name>Mg(2+)</name>
        <dbReference type="ChEBI" id="CHEBI:18420"/>
        <label>1</label>
        <note>catalytic</note>
    </ligand>
</feature>
<dbReference type="InterPro" id="IPR033942">
    <property type="entry name" value="IMPase"/>
</dbReference>
<dbReference type="InterPro" id="IPR020583">
    <property type="entry name" value="Inositol_monoP_metal-BS"/>
</dbReference>
<dbReference type="GO" id="GO:0008934">
    <property type="term" value="F:inositol monophosphate 1-phosphatase activity"/>
    <property type="evidence" value="ECO:0007669"/>
    <property type="project" value="InterPro"/>
</dbReference>
<dbReference type="PROSITE" id="PS00629">
    <property type="entry name" value="IMP_1"/>
    <property type="match status" value="1"/>
</dbReference>
<dbReference type="Proteomes" id="UP000759131">
    <property type="component" value="Unassembled WGS sequence"/>
</dbReference>
<dbReference type="FunFam" id="3.30.540.10:FF:000004">
    <property type="entry name" value="Inositol-1-monophosphatase"/>
    <property type="match status" value="1"/>
</dbReference>
<evidence type="ECO:0000313" key="12">
    <source>
        <dbReference type="Proteomes" id="UP000759131"/>
    </source>
</evidence>
<gene>
    <name evidence="11" type="ORF">OSB1V03_LOCUS10255</name>
</gene>
<dbReference type="InterPro" id="IPR001611">
    <property type="entry name" value="Leu-rich_rpt"/>
</dbReference>
<evidence type="ECO:0000256" key="5">
    <source>
        <dbReference type="ARBA" id="ARBA00013106"/>
    </source>
</evidence>
<organism evidence="11">
    <name type="scientific">Medioppia subpectinata</name>
    <dbReference type="NCBI Taxonomy" id="1979941"/>
    <lineage>
        <taxon>Eukaryota</taxon>
        <taxon>Metazoa</taxon>
        <taxon>Ecdysozoa</taxon>
        <taxon>Arthropoda</taxon>
        <taxon>Chelicerata</taxon>
        <taxon>Arachnida</taxon>
        <taxon>Acari</taxon>
        <taxon>Acariformes</taxon>
        <taxon>Sarcoptiformes</taxon>
        <taxon>Oribatida</taxon>
        <taxon>Brachypylina</taxon>
        <taxon>Oppioidea</taxon>
        <taxon>Oppiidae</taxon>
        <taxon>Medioppia</taxon>
    </lineage>
</organism>
<dbReference type="SUPFAM" id="SSF56655">
    <property type="entry name" value="Carbohydrate phosphatase"/>
    <property type="match status" value="2"/>
</dbReference>
<dbReference type="InterPro" id="IPR000760">
    <property type="entry name" value="Inositol_monophosphatase-like"/>
</dbReference>
<evidence type="ECO:0000256" key="4">
    <source>
        <dbReference type="ARBA" id="ARBA00009759"/>
    </source>
</evidence>
<dbReference type="PRINTS" id="PR00377">
    <property type="entry name" value="IMPHPHTASES"/>
</dbReference>
<feature type="binding site" evidence="9">
    <location>
        <position position="97"/>
    </location>
    <ligand>
        <name>Mg(2+)</name>
        <dbReference type="ChEBI" id="CHEBI:18420"/>
        <label>1</label>
        <note>catalytic</note>
    </ligand>
</feature>
<dbReference type="Pfam" id="PF00459">
    <property type="entry name" value="Inositol_P"/>
    <property type="match status" value="2"/>
</dbReference>
<keyword evidence="6 9" id="KW-0479">Metal-binding</keyword>
<keyword evidence="8 9" id="KW-0460">Magnesium</keyword>
<dbReference type="PROSITE" id="PS00630">
    <property type="entry name" value="IMP_2"/>
    <property type="match status" value="1"/>
</dbReference>
<dbReference type="Pfam" id="PF13855">
    <property type="entry name" value="LRR_8"/>
    <property type="match status" value="1"/>
</dbReference>
<comment type="similarity">
    <text evidence="4">Belongs to the inositol monophosphatase superfamily.</text>
</comment>
<feature type="region of interest" description="Disordered" evidence="10">
    <location>
        <begin position="69"/>
        <end position="89"/>
    </location>
</feature>
<dbReference type="FunFam" id="3.40.190.80:FF:000002">
    <property type="entry name" value="Inositol-1-monophosphatase"/>
    <property type="match status" value="1"/>
</dbReference>
<evidence type="ECO:0000256" key="7">
    <source>
        <dbReference type="ARBA" id="ARBA00022801"/>
    </source>
</evidence>
<comment type="pathway">
    <text evidence="3">Polyol metabolism; myo-inositol biosynthesis; myo-inositol from D-glucose 6-phosphate: step 2/2.</text>
</comment>
<dbReference type="EC" id="3.1.3.25" evidence="5"/>
<feature type="non-terminal residue" evidence="11">
    <location>
        <position position="1"/>
    </location>
</feature>
<dbReference type="GO" id="GO:0006021">
    <property type="term" value="P:inositol biosynthetic process"/>
    <property type="evidence" value="ECO:0007669"/>
    <property type="project" value="UniProtKB-UniPathway"/>
</dbReference>
<dbReference type="EMBL" id="CAJPIZ010007371">
    <property type="protein sequence ID" value="CAG2110270.1"/>
    <property type="molecule type" value="Genomic_DNA"/>
</dbReference>
<dbReference type="SUPFAM" id="SSF52058">
    <property type="entry name" value="L domain-like"/>
    <property type="match status" value="1"/>
</dbReference>
<dbReference type="AlphaFoldDB" id="A0A7R9KXA7"/>
<evidence type="ECO:0000256" key="9">
    <source>
        <dbReference type="PIRSR" id="PIRSR600760-2"/>
    </source>
</evidence>
<dbReference type="GO" id="GO:0046872">
    <property type="term" value="F:metal ion binding"/>
    <property type="evidence" value="ECO:0007669"/>
    <property type="project" value="UniProtKB-KW"/>
</dbReference>
<comment type="catalytic activity">
    <reaction evidence="1">
        <text>a myo-inositol phosphate + H2O = myo-inositol + phosphate</text>
        <dbReference type="Rhea" id="RHEA:24056"/>
        <dbReference type="ChEBI" id="CHEBI:15377"/>
        <dbReference type="ChEBI" id="CHEBI:17268"/>
        <dbReference type="ChEBI" id="CHEBI:43474"/>
        <dbReference type="ChEBI" id="CHEBI:84139"/>
        <dbReference type="EC" id="3.1.3.25"/>
    </reaction>
</comment>
<evidence type="ECO:0000256" key="6">
    <source>
        <dbReference type="ARBA" id="ARBA00022723"/>
    </source>
</evidence>
<feature type="binding site" evidence="9">
    <location>
        <position position="98"/>
    </location>
    <ligand>
        <name>Mg(2+)</name>
        <dbReference type="ChEBI" id="CHEBI:18420"/>
        <label>1</label>
        <note>catalytic</note>
    </ligand>
</feature>
<dbReference type="PANTHER" id="PTHR20854:SF4">
    <property type="entry name" value="INOSITOL-1-MONOPHOSPHATASE-RELATED"/>
    <property type="match status" value="1"/>
</dbReference>
<evidence type="ECO:0000313" key="11">
    <source>
        <dbReference type="EMBL" id="CAD7629840.1"/>
    </source>
</evidence>
<dbReference type="GO" id="GO:0046854">
    <property type="term" value="P:phosphatidylinositol phosphate biosynthetic process"/>
    <property type="evidence" value="ECO:0007669"/>
    <property type="project" value="InterPro"/>
</dbReference>
<dbReference type="InterPro" id="IPR032675">
    <property type="entry name" value="LRR_dom_sf"/>
</dbReference>
<proteinExistence type="inferred from homology"/>
<dbReference type="OrthoDB" id="10254945at2759"/>
<dbReference type="PRINTS" id="PR00378">
    <property type="entry name" value="LIIMPHPHTASE"/>
</dbReference>
<feature type="binding site" evidence="9">
    <location>
        <position position="225"/>
    </location>
    <ligand>
        <name>Mg(2+)</name>
        <dbReference type="ChEBI" id="CHEBI:18420"/>
        <label>1</label>
        <note>catalytic</note>
    </ligand>
</feature>
<reference evidence="11" key="1">
    <citation type="submission" date="2020-11" db="EMBL/GenBank/DDBJ databases">
        <authorList>
            <person name="Tran Van P."/>
        </authorList>
    </citation>
    <scope>NUCLEOTIDE SEQUENCE</scope>
</reference>
<protein>
    <recommendedName>
        <fullName evidence="5">inositol-phosphate phosphatase</fullName>
        <ecNumber evidence="5">3.1.3.25</ecNumber>
    </recommendedName>
</protein>